<gene>
    <name evidence="1" type="ORF">HPB50_023037</name>
</gene>
<protein>
    <submittedName>
        <fullName evidence="1">Uncharacterized protein</fullName>
    </submittedName>
</protein>
<dbReference type="Proteomes" id="UP000821845">
    <property type="component" value="Chromosome 4"/>
</dbReference>
<reference evidence="1" key="1">
    <citation type="submission" date="2020-05" db="EMBL/GenBank/DDBJ databases">
        <title>Large-scale comparative analyses of tick genomes elucidate their genetic diversity and vector capacities.</title>
        <authorList>
            <person name="Jia N."/>
            <person name="Wang J."/>
            <person name="Shi W."/>
            <person name="Du L."/>
            <person name="Sun Y."/>
            <person name="Zhan W."/>
            <person name="Jiang J."/>
            <person name="Wang Q."/>
            <person name="Zhang B."/>
            <person name="Ji P."/>
            <person name="Sakyi L.B."/>
            <person name="Cui X."/>
            <person name="Yuan T."/>
            <person name="Jiang B."/>
            <person name="Yang W."/>
            <person name="Lam T.T.-Y."/>
            <person name="Chang Q."/>
            <person name="Ding S."/>
            <person name="Wang X."/>
            <person name="Zhu J."/>
            <person name="Ruan X."/>
            <person name="Zhao L."/>
            <person name="Wei J."/>
            <person name="Que T."/>
            <person name="Du C."/>
            <person name="Cheng J."/>
            <person name="Dai P."/>
            <person name="Han X."/>
            <person name="Huang E."/>
            <person name="Gao Y."/>
            <person name="Liu J."/>
            <person name="Shao H."/>
            <person name="Ye R."/>
            <person name="Li L."/>
            <person name="Wei W."/>
            <person name="Wang X."/>
            <person name="Wang C."/>
            <person name="Yang T."/>
            <person name="Huo Q."/>
            <person name="Li W."/>
            <person name="Guo W."/>
            <person name="Chen H."/>
            <person name="Zhou L."/>
            <person name="Ni X."/>
            <person name="Tian J."/>
            <person name="Zhou Y."/>
            <person name="Sheng Y."/>
            <person name="Liu T."/>
            <person name="Pan Y."/>
            <person name="Xia L."/>
            <person name="Li J."/>
            <person name="Zhao F."/>
            <person name="Cao W."/>
        </authorList>
    </citation>
    <scope>NUCLEOTIDE SEQUENCE</scope>
    <source>
        <strain evidence="1">Hyas-2018</strain>
    </source>
</reference>
<evidence type="ECO:0000313" key="1">
    <source>
        <dbReference type="EMBL" id="KAH6934345.1"/>
    </source>
</evidence>
<comment type="caution">
    <text evidence="1">The sequence shown here is derived from an EMBL/GenBank/DDBJ whole genome shotgun (WGS) entry which is preliminary data.</text>
</comment>
<proteinExistence type="predicted"/>
<keyword evidence="2" id="KW-1185">Reference proteome</keyword>
<sequence>MVSDPIYFRNLGSVLEGAWDAIIANYMAYKVIVELAPVLGQDAEYLLQFSHSYDVPDLGERQTACLALVEKLFRYGTGVAAKLTLGKEFATTLRSHMDVQLEHLFNASRRVISELVDTGRSWLDPSDKNTALRKLSSMRFEFGAQCNLVEYELYRRNHAALNSSKPPPLSVEVENDISHPWDEQPLPHVVFYFYSVASSAYWDAWASSANSRAYDNRYTLTTFRKGYEIQHTGNILVLPQATIAFLSHMSNVIHPVLYGVVAADLSQYQPPLTEGGRLRSLEMDYLDNAVVYPLLRLYRDSAIGLGNVSVVSPHAVQDSERSLTMDQMFFYNFAAALCDFRDEDLWQQQRKFHMTPAPWRVNVPLKNLRAFADAFACKPGAPMNPAKRCDVWREKRLARAR</sequence>
<evidence type="ECO:0000313" key="2">
    <source>
        <dbReference type="Proteomes" id="UP000821845"/>
    </source>
</evidence>
<name>A0ACB7SI25_HYAAI</name>
<accession>A0ACB7SI25</accession>
<dbReference type="EMBL" id="CM023484">
    <property type="protein sequence ID" value="KAH6934345.1"/>
    <property type="molecule type" value="Genomic_DNA"/>
</dbReference>
<organism evidence="1 2">
    <name type="scientific">Hyalomma asiaticum</name>
    <name type="common">Tick</name>
    <dbReference type="NCBI Taxonomy" id="266040"/>
    <lineage>
        <taxon>Eukaryota</taxon>
        <taxon>Metazoa</taxon>
        <taxon>Ecdysozoa</taxon>
        <taxon>Arthropoda</taxon>
        <taxon>Chelicerata</taxon>
        <taxon>Arachnida</taxon>
        <taxon>Acari</taxon>
        <taxon>Parasitiformes</taxon>
        <taxon>Ixodida</taxon>
        <taxon>Ixodoidea</taxon>
        <taxon>Ixodidae</taxon>
        <taxon>Hyalomminae</taxon>
        <taxon>Hyalomma</taxon>
    </lineage>
</organism>